<evidence type="ECO:0000259" key="2">
    <source>
        <dbReference type="Pfam" id="PF05569"/>
    </source>
</evidence>
<keyword evidence="1" id="KW-0812">Transmembrane</keyword>
<feature type="transmembrane region" description="Helical" evidence="1">
    <location>
        <begin position="6"/>
        <end position="30"/>
    </location>
</feature>
<gene>
    <name evidence="3" type="ORF">H8716_05885</name>
</gene>
<feature type="domain" description="Peptidase M56" evidence="2">
    <location>
        <begin position="9"/>
        <end position="291"/>
    </location>
</feature>
<feature type="transmembrane region" description="Helical" evidence="1">
    <location>
        <begin position="42"/>
        <end position="66"/>
    </location>
</feature>
<evidence type="ECO:0000256" key="1">
    <source>
        <dbReference type="SAM" id="Phobius"/>
    </source>
</evidence>
<name>A0ABR7N899_9FIRM</name>
<proteinExistence type="predicted"/>
<sequence>MKLFFITLLLTMTLSGSLAFILYLLIMFILHEKVPASFRYTILKFCFFLFIVPVPLVKHIFVIWFLSPPKHAIISDFIINTAQTFNLTDRGILFPSFTHFEKLFCIIWFFVFIVIFCSQCIRFIHFRKYLIKNLVPVLDYSENLEQLKLEFHIKRSIKVLYSQEYISPFTFGILNPIIVLTASATDTSNLYILRHELQHIKTHDFFYRLLAMLILLLHCFNPLSYLLFKELKEVQEMNCDEKVIKSLSKQDSYAYGASIIHTASISRPLIAPAIFFSKSDKEFLKKRVKAISTPYSIKFSTMLLCFFIICTLSCIPVFAYSPSTYDWRGESSEIQDFDNVTWCEMSFSNDSNDALEIPKDEHYFNIYNNIFVFSDGTIMPVDNGSISFYSSCNHVFKSGTFKKHYLNGKNCTIKIYSAKICTKCSHISNAVLTNTVTYSPCPHK</sequence>
<keyword evidence="1" id="KW-1133">Transmembrane helix</keyword>
<accession>A0ABR7N899</accession>
<dbReference type="Pfam" id="PF05569">
    <property type="entry name" value="Peptidase_M56"/>
    <property type="match status" value="1"/>
</dbReference>
<feature type="transmembrane region" description="Helical" evidence="1">
    <location>
        <begin position="295"/>
        <end position="320"/>
    </location>
</feature>
<reference evidence="3 4" key="1">
    <citation type="submission" date="2020-08" db="EMBL/GenBank/DDBJ databases">
        <title>Genome public.</title>
        <authorList>
            <person name="Liu C."/>
            <person name="Sun Q."/>
        </authorList>
    </citation>
    <scope>NUCLEOTIDE SEQUENCE [LARGE SCALE GENOMIC DNA]</scope>
    <source>
        <strain evidence="3 4">NSJ-46</strain>
    </source>
</reference>
<feature type="transmembrane region" description="Helical" evidence="1">
    <location>
        <begin position="106"/>
        <end position="124"/>
    </location>
</feature>
<dbReference type="CDD" id="cd07341">
    <property type="entry name" value="M56_BlaR1_MecR1_like"/>
    <property type="match status" value="1"/>
</dbReference>
<evidence type="ECO:0000313" key="4">
    <source>
        <dbReference type="Proteomes" id="UP000657421"/>
    </source>
</evidence>
<dbReference type="Proteomes" id="UP000657421">
    <property type="component" value="Unassembled WGS sequence"/>
</dbReference>
<dbReference type="PANTHER" id="PTHR34978:SF3">
    <property type="entry name" value="SLR0241 PROTEIN"/>
    <property type="match status" value="1"/>
</dbReference>
<feature type="transmembrane region" description="Helical" evidence="1">
    <location>
        <begin position="165"/>
        <end position="185"/>
    </location>
</feature>
<dbReference type="InterPro" id="IPR008756">
    <property type="entry name" value="Peptidase_M56"/>
</dbReference>
<keyword evidence="4" id="KW-1185">Reference proteome</keyword>
<dbReference type="PANTHER" id="PTHR34978">
    <property type="entry name" value="POSSIBLE SENSOR-TRANSDUCER PROTEIN BLAR"/>
    <property type="match status" value="1"/>
</dbReference>
<keyword evidence="1" id="KW-0472">Membrane</keyword>
<dbReference type="EMBL" id="JACRSZ010000004">
    <property type="protein sequence ID" value="MBC8572617.1"/>
    <property type="molecule type" value="Genomic_DNA"/>
</dbReference>
<comment type="caution">
    <text evidence="3">The sequence shown here is derived from an EMBL/GenBank/DDBJ whole genome shotgun (WGS) entry which is preliminary data.</text>
</comment>
<organism evidence="3 4">
    <name type="scientific">Jingyaoa shaoxingensis</name>
    <dbReference type="NCBI Taxonomy" id="2763671"/>
    <lineage>
        <taxon>Bacteria</taxon>
        <taxon>Bacillati</taxon>
        <taxon>Bacillota</taxon>
        <taxon>Clostridia</taxon>
        <taxon>Lachnospirales</taxon>
        <taxon>Lachnospiraceae</taxon>
        <taxon>Jingyaoa</taxon>
    </lineage>
</organism>
<dbReference type="InterPro" id="IPR052173">
    <property type="entry name" value="Beta-lactam_resp_regulator"/>
</dbReference>
<feature type="transmembrane region" description="Helical" evidence="1">
    <location>
        <begin position="205"/>
        <end position="228"/>
    </location>
</feature>
<evidence type="ECO:0000313" key="3">
    <source>
        <dbReference type="EMBL" id="MBC8572617.1"/>
    </source>
</evidence>
<dbReference type="RefSeq" id="WP_249307647.1">
    <property type="nucleotide sequence ID" value="NZ_JACRSZ010000004.1"/>
</dbReference>
<protein>
    <submittedName>
        <fullName evidence="3">M56 family metallopeptidase</fullName>
    </submittedName>
</protein>